<feature type="chain" id="PRO_5013810253" evidence="2">
    <location>
        <begin position="23"/>
        <end position="93"/>
    </location>
</feature>
<dbReference type="STRING" id="595536.GCA_000178815_01006"/>
<dbReference type="EMBL" id="CP023737">
    <property type="protein sequence ID" value="ATQ70079.1"/>
    <property type="molecule type" value="Genomic_DNA"/>
</dbReference>
<feature type="signal peptide" evidence="2">
    <location>
        <begin position="1"/>
        <end position="22"/>
    </location>
</feature>
<sequence>MKILVPLLLSAALVAPSGAAFADPADSKAPKYCADSLGRRVICPTREGRSVGSSDEDPDPLLVGGGVLLLGGVTAGALALTNRRNDGPVFFEP</sequence>
<protein>
    <submittedName>
        <fullName evidence="3">Uncharacterized protein</fullName>
    </submittedName>
</protein>
<keyword evidence="4" id="KW-1185">Reference proteome</keyword>
<keyword evidence="1" id="KW-0812">Transmembrane</keyword>
<name>A0A2D2D5H0_METT3</name>
<proteinExistence type="predicted"/>
<dbReference type="Proteomes" id="UP000230709">
    <property type="component" value="Chromosome"/>
</dbReference>
<keyword evidence="1" id="KW-0472">Membrane</keyword>
<dbReference type="AlphaFoldDB" id="A0A2D2D5H0"/>
<evidence type="ECO:0000256" key="2">
    <source>
        <dbReference type="SAM" id="SignalP"/>
    </source>
</evidence>
<gene>
    <name evidence="3" type="ORF">CQW49_20960</name>
</gene>
<feature type="transmembrane region" description="Helical" evidence="1">
    <location>
        <begin position="61"/>
        <end position="80"/>
    </location>
</feature>
<dbReference type="RefSeq" id="WP_003614409.1">
    <property type="nucleotide sequence ID" value="NZ_ADVE02000001.1"/>
</dbReference>
<organism evidence="3 4">
    <name type="scientific">Methylosinus trichosporium (strain ATCC 35070 / NCIMB 11131 / UNIQEM 75 / OB3b)</name>
    <dbReference type="NCBI Taxonomy" id="595536"/>
    <lineage>
        <taxon>Bacteria</taxon>
        <taxon>Pseudomonadati</taxon>
        <taxon>Pseudomonadota</taxon>
        <taxon>Alphaproteobacteria</taxon>
        <taxon>Hyphomicrobiales</taxon>
        <taxon>Methylocystaceae</taxon>
        <taxon>Methylosinus</taxon>
    </lineage>
</organism>
<accession>A0A2D2D5H0</accession>
<evidence type="ECO:0000256" key="1">
    <source>
        <dbReference type="SAM" id="Phobius"/>
    </source>
</evidence>
<evidence type="ECO:0000313" key="4">
    <source>
        <dbReference type="Proteomes" id="UP000230709"/>
    </source>
</evidence>
<dbReference type="KEGG" id="mtw:CQW49_20960"/>
<evidence type="ECO:0000313" key="3">
    <source>
        <dbReference type="EMBL" id="ATQ70079.1"/>
    </source>
</evidence>
<reference evidence="4" key="1">
    <citation type="submission" date="2017-10" db="EMBL/GenBank/DDBJ databases">
        <title>Completed PacBio SMRT sequence of Methylosinus trichosporium OB3b reveals presence of a third large plasmid.</title>
        <authorList>
            <person name="Charles T.C."/>
            <person name="Lynch M.D.J."/>
            <person name="Heil J.R."/>
            <person name="Cheng J."/>
        </authorList>
    </citation>
    <scope>NUCLEOTIDE SEQUENCE [LARGE SCALE GENOMIC DNA]</scope>
    <source>
        <strain evidence="4">OB3b</strain>
    </source>
</reference>
<keyword evidence="2" id="KW-0732">Signal</keyword>
<keyword evidence="1" id="KW-1133">Transmembrane helix</keyword>